<dbReference type="AlphaFoldDB" id="A0A369KUF7"/>
<dbReference type="EMBL" id="QOVW01000001">
    <property type="protein sequence ID" value="RDB37398.1"/>
    <property type="molecule type" value="Genomic_DNA"/>
</dbReference>
<evidence type="ECO:0000313" key="1">
    <source>
        <dbReference type="EMBL" id="RDB37398.1"/>
    </source>
</evidence>
<accession>A0A369KUF7</accession>
<keyword evidence="2" id="KW-1185">Reference proteome</keyword>
<reference evidence="1" key="1">
    <citation type="submission" date="2018-04" db="EMBL/GenBank/DDBJ databases">
        <title>Draft genome sequence of the Candidatus Spirobacillus cienkowskii, a pathogen of freshwater Daphnia species, reconstructed from hemolymph metagenomic reads.</title>
        <authorList>
            <person name="Bresciani L."/>
            <person name="Lemos L.N."/>
            <person name="Wale N."/>
            <person name="Lin J.Y."/>
            <person name="Fernandes G.R."/>
            <person name="Duffy M.A."/>
            <person name="Rodrigues J.M."/>
        </authorList>
    </citation>
    <scope>NUCLEOTIDE SEQUENCE [LARGE SCALE GENOMIC DNA]</scope>
    <source>
        <strain evidence="1">Binning01</strain>
    </source>
</reference>
<proteinExistence type="predicted"/>
<gene>
    <name evidence="1" type="ORF">DCC88_00285</name>
</gene>
<evidence type="ECO:0000313" key="2">
    <source>
        <dbReference type="Proteomes" id="UP000253934"/>
    </source>
</evidence>
<name>A0A369KUF7_9BACT</name>
<dbReference type="Proteomes" id="UP000253934">
    <property type="component" value="Unassembled WGS sequence"/>
</dbReference>
<sequence length="75" mass="7928">MPYTIDIGKAIYKKNLMSSLNMKDSDANQQMLDKQAEAFAKAIQEILPLILVQVPSAGLVAPNGAVAGLAIGKLS</sequence>
<comment type="caution">
    <text evidence="1">The sequence shown here is derived from an EMBL/GenBank/DDBJ whole genome shotgun (WGS) entry which is preliminary data.</text>
</comment>
<protein>
    <submittedName>
        <fullName evidence="1">Uncharacterized protein</fullName>
    </submittedName>
</protein>
<organism evidence="1 2">
    <name type="scientific">Spirobacillus cienkowskii</name>
    <dbReference type="NCBI Taxonomy" id="495820"/>
    <lineage>
        <taxon>Bacteria</taxon>
        <taxon>Pseudomonadati</taxon>
        <taxon>Bdellovibrionota</taxon>
        <taxon>Oligoflexia</taxon>
        <taxon>Silvanigrellales</taxon>
        <taxon>Spirobacillus</taxon>
    </lineage>
</organism>